<feature type="compositionally biased region" description="Polar residues" evidence="1">
    <location>
        <begin position="537"/>
        <end position="551"/>
    </location>
</feature>
<dbReference type="PANTHER" id="PTHR10663:SF388">
    <property type="entry name" value="GOLGI-SPECIFIC BREFELDIN A-RESISTANCE GUANINE NUCLEOTIDE EXCHANGE FACTOR 1"/>
    <property type="match status" value="1"/>
</dbReference>
<proteinExistence type="predicted"/>
<feature type="compositionally biased region" description="Low complexity" evidence="1">
    <location>
        <begin position="1049"/>
        <end position="1062"/>
    </location>
</feature>
<sequence>MTIDDFTRNLAGVNGGKDFDKEMLSKMYHAIHNEEIVMPAEHSGILRENYEWKVLLRRGETSEGTYTHAMAGVFDHDFNEEIVMPAEHSGILRENYEWKVLLRRGETSEGTYTHAMAGVFDHDLFSLVWGPVVAALSYAFDRSVQPQLVKKAVRGFRKCAMIAGHYGMSDVFDNLTITLCKFTTLLSSNEVSEITEGLFLSPEAALITFGGNAKAHLALQTVFALAHKHGDILREGWKNLLECILHLFKAKALPKCLIEGEDFVDPSGKVSLIREDAQSQASQRTDSGLLISLYSYITSDATSTKGPTPEEEQLLKAAKNCVKECYPEQLITESKFLRIESLQELVKALILASARQEPGGNFDDKSTIFFMEMLVKVVLQNRDRAQAVWKPVCDHVCGLICSASGVGERAFLLERCVVSLLCMATRLMRREELTGQILGSLRVLFVLLSPDAHFRFPTHGCSLKLHREISFGLHELLKTNAANIHSGPDWTILFSLLECFGAGARPLPALIPIAFKGHHASKKEGFEESVGRGSLSDAGQTSAVESSSWSSGDRGYLSDSEVFEQGSAGENRRGRRMEGAMNRVPSADLVYKPSPPPPPINDDPTQSSGWLWVGKDGEMEPVIVSASSPHPILGAHDPAAFLRSCDTLTFLVRDAAHVTPFNFAACLRCIKTFVEASIDTGSVNDRLTGKELGNSRKKKTASNNAGRRGKESSHAMKARAASPTAGDYKSGDGSAYDADESDSDDLPGGYHQAAIQLLDLLHTLHTRAANIFSSWAEEGEASVYLESLWETAWCPLLQAIARLCCDHRCLVRTNAVTSLQRALLVPDLQVLTPLEWEGCFHRVLFPLLGELLASAGSPGLSSLGPVSGLEETRMRAATLLSKVFLQHLTPLLALPTFTALWLSILDCMEKFLSCDSRTDLLCEAIPESLKNMLLVMETAGVFRGPEAGSHNQLWDLTWERISAFMPSLKEELSRAQMQRPVLPLTTPASGANDGENWRRLDGVPESNVKSVVETGLSELTEAVVSAASTPATADEDCGSNSGGFEIIGSASTTSSSPIPAVSEGDAKDGHPTNDTLVEESDALKEEKGVDVAKCSPLPLLLTPHLIEPVGLPVFSPQHYFGASSNDGSPGDDFLSGSKH</sequence>
<dbReference type="Pfam" id="PF01369">
    <property type="entry name" value="Sec7"/>
    <property type="match status" value="1"/>
</dbReference>
<evidence type="ECO:0000313" key="5">
    <source>
        <dbReference type="Proteomes" id="UP000678499"/>
    </source>
</evidence>
<feature type="region of interest" description="Disordered" evidence="1">
    <location>
        <begin position="684"/>
        <end position="745"/>
    </location>
</feature>
<name>A0A7R9BLX4_9CRUS</name>
<dbReference type="SUPFAM" id="SSF48425">
    <property type="entry name" value="Sec7 domain"/>
    <property type="match status" value="1"/>
</dbReference>
<evidence type="ECO:0000256" key="1">
    <source>
        <dbReference type="SAM" id="MobiDB-lite"/>
    </source>
</evidence>
<evidence type="ECO:0000259" key="3">
    <source>
        <dbReference type="Pfam" id="PF23325"/>
    </source>
</evidence>
<dbReference type="GO" id="GO:0032012">
    <property type="term" value="P:regulation of ARF protein signal transduction"/>
    <property type="evidence" value="ECO:0007669"/>
    <property type="project" value="InterPro"/>
</dbReference>
<dbReference type="Pfam" id="PF23325">
    <property type="entry name" value="TPR_28"/>
    <property type="match status" value="1"/>
</dbReference>
<reference evidence="4" key="1">
    <citation type="submission" date="2020-11" db="EMBL/GenBank/DDBJ databases">
        <authorList>
            <person name="Tran Van P."/>
        </authorList>
    </citation>
    <scope>NUCLEOTIDE SEQUENCE</scope>
</reference>
<dbReference type="InterPro" id="IPR000904">
    <property type="entry name" value="Sec7_dom"/>
</dbReference>
<dbReference type="GO" id="GO:0012505">
    <property type="term" value="C:endomembrane system"/>
    <property type="evidence" value="ECO:0007669"/>
    <property type="project" value="UniProtKB-ARBA"/>
</dbReference>
<dbReference type="GO" id="GO:0005085">
    <property type="term" value="F:guanyl-nucleotide exchange factor activity"/>
    <property type="evidence" value="ECO:0007669"/>
    <property type="project" value="InterPro"/>
</dbReference>
<evidence type="ECO:0000259" key="2">
    <source>
        <dbReference type="Pfam" id="PF01369"/>
    </source>
</evidence>
<dbReference type="EMBL" id="OA882716">
    <property type="protein sequence ID" value="CAD7276675.1"/>
    <property type="molecule type" value="Genomic_DNA"/>
</dbReference>
<protein>
    <recommendedName>
        <fullName evidence="6">Golgi-specific brefeldin A-resistance guanine nucleotide exchange factor 1</fullName>
    </recommendedName>
</protein>
<keyword evidence="5" id="KW-1185">Reference proteome</keyword>
<organism evidence="4">
    <name type="scientific">Notodromas monacha</name>
    <dbReference type="NCBI Taxonomy" id="399045"/>
    <lineage>
        <taxon>Eukaryota</taxon>
        <taxon>Metazoa</taxon>
        <taxon>Ecdysozoa</taxon>
        <taxon>Arthropoda</taxon>
        <taxon>Crustacea</taxon>
        <taxon>Oligostraca</taxon>
        <taxon>Ostracoda</taxon>
        <taxon>Podocopa</taxon>
        <taxon>Podocopida</taxon>
        <taxon>Cypridocopina</taxon>
        <taxon>Cypridoidea</taxon>
        <taxon>Cyprididae</taxon>
        <taxon>Notodromas</taxon>
    </lineage>
</organism>
<accession>A0A7R9BLX4</accession>
<feature type="region of interest" description="Disordered" evidence="1">
    <location>
        <begin position="1029"/>
        <end position="1074"/>
    </location>
</feature>
<dbReference type="AlphaFoldDB" id="A0A7R9BLX4"/>
<dbReference type="InterPro" id="IPR056604">
    <property type="entry name" value="GBF1-like_TPR"/>
</dbReference>
<dbReference type="GO" id="GO:0005737">
    <property type="term" value="C:cytoplasm"/>
    <property type="evidence" value="ECO:0007669"/>
    <property type="project" value="UniProtKB-ARBA"/>
</dbReference>
<feature type="region of interest" description="Disordered" evidence="1">
    <location>
        <begin position="526"/>
        <end position="579"/>
    </location>
</feature>
<dbReference type="InterPro" id="IPR023394">
    <property type="entry name" value="Sec7_C_sf"/>
</dbReference>
<dbReference type="InterPro" id="IPR035999">
    <property type="entry name" value="Sec7_dom_sf"/>
</dbReference>
<dbReference type="EMBL" id="CAJPEX010000679">
    <property type="protein sequence ID" value="CAG0916827.1"/>
    <property type="molecule type" value="Genomic_DNA"/>
</dbReference>
<dbReference type="Proteomes" id="UP000678499">
    <property type="component" value="Unassembled WGS sequence"/>
</dbReference>
<evidence type="ECO:0008006" key="6">
    <source>
        <dbReference type="Google" id="ProtNLM"/>
    </source>
</evidence>
<gene>
    <name evidence="4" type="ORF">NMOB1V02_LOCUS4426</name>
</gene>
<dbReference type="OrthoDB" id="10258608at2759"/>
<dbReference type="GO" id="GO:0016192">
    <property type="term" value="P:vesicle-mediated transport"/>
    <property type="evidence" value="ECO:0007669"/>
    <property type="project" value="UniProtKB-ARBA"/>
</dbReference>
<evidence type="ECO:0000313" key="4">
    <source>
        <dbReference type="EMBL" id="CAD7276675.1"/>
    </source>
</evidence>
<feature type="domain" description="SEC7" evidence="2">
    <location>
        <begin position="1"/>
        <end position="36"/>
    </location>
</feature>
<feature type="domain" description="GBF1-like tetratricopeptide repeats" evidence="3">
    <location>
        <begin position="789"/>
        <end position="972"/>
    </location>
</feature>
<dbReference type="Gene3D" id="1.10.1000.11">
    <property type="entry name" value="Arf Nucleotide-binding Site Opener,domain 2"/>
    <property type="match status" value="1"/>
</dbReference>
<dbReference type="PANTHER" id="PTHR10663">
    <property type="entry name" value="GUANYL-NUCLEOTIDE EXCHANGE FACTOR"/>
    <property type="match status" value="1"/>
</dbReference>